<name>A0A0T9JHR8_YERPU</name>
<dbReference type="InterPro" id="IPR001086">
    <property type="entry name" value="Preph_deHydtase"/>
</dbReference>
<dbReference type="GO" id="GO:0004664">
    <property type="term" value="F:prephenate dehydratase activity"/>
    <property type="evidence" value="ECO:0007669"/>
    <property type="project" value="InterPro"/>
</dbReference>
<evidence type="ECO:0000313" key="3">
    <source>
        <dbReference type="Proteomes" id="UP000255087"/>
    </source>
</evidence>
<organism evidence="2 3">
    <name type="scientific">Yersinia pseudotuberculosis</name>
    <dbReference type="NCBI Taxonomy" id="633"/>
    <lineage>
        <taxon>Bacteria</taxon>
        <taxon>Pseudomonadati</taxon>
        <taxon>Pseudomonadota</taxon>
        <taxon>Gammaproteobacteria</taxon>
        <taxon>Enterobacterales</taxon>
        <taxon>Yersiniaceae</taxon>
        <taxon>Yersinia</taxon>
    </lineage>
</organism>
<feature type="domain" description="Prephenate dehydratase" evidence="1">
    <location>
        <begin position="5"/>
        <end position="160"/>
    </location>
</feature>
<dbReference type="AlphaFoldDB" id="A0A0T9JHR8"/>
<evidence type="ECO:0000259" key="1">
    <source>
        <dbReference type="Pfam" id="PF00800"/>
    </source>
</evidence>
<dbReference type="EMBL" id="UHJC01000001">
    <property type="protein sequence ID" value="SUP81005.1"/>
    <property type="molecule type" value="Genomic_DNA"/>
</dbReference>
<sequence>MITVHTLGPAGTNCEKAAHTWLIKNNQKGEVKLHNTLESAVKYMEQEENDDVLLGCIVYPYLHHLVFKNIQRLRLVDCFVMDTHNMLLASRYDNVNKLKSVGSHPAPQDLILQINGIDNSIFIELFNSNSEAAQQCAAGVVDGCITTLLAAQQCQLNILADFGPVPMGFSIHAKIRQLA</sequence>
<dbReference type="SUPFAM" id="SSF53850">
    <property type="entry name" value="Periplasmic binding protein-like II"/>
    <property type="match status" value="1"/>
</dbReference>
<protein>
    <submittedName>
        <fullName evidence="2">Prephenate dehydratase</fullName>
    </submittedName>
</protein>
<dbReference type="Pfam" id="PF00800">
    <property type="entry name" value="PDT"/>
    <property type="match status" value="1"/>
</dbReference>
<gene>
    <name evidence="2" type="ORF">NCTC8580_01080</name>
</gene>
<dbReference type="Proteomes" id="UP000255087">
    <property type="component" value="Unassembled WGS sequence"/>
</dbReference>
<dbReference type="RefSeq" id="WP_033852373.1">
    <property type="nucleotide sequence ID" value="NZ_CPWG01000014.1"/>
</dbReference>
<reference evidence="2 3" key="1">
    <citation type="submission" date="2018-06" db="EMBL/GenBank/DDBJ databases">
        <authorList>
            <consortium name="Pathogen Informatics"/>
            <person name="Doyle S."/>
        </authorList>
    </citation>
    <scope>NUCLEOTIDE SEQUENCE [LARGE SCALE GENOMIC DNA]</scope>
    <source>
        <strain evidence="2 3">NCTC8580</strain>
    </source>
</reference>
<proteinExistence type="predicted"/>
<accession>A0A0T9JHR8</accession>
<evidence type="ECO:0000313" key="2">
    <source>
        <dbReference type="EMBL" id="SUP81005.1"/>
    </source>
</evidence>
<dbReference type="GO" id="GO:0009094">
    <property type="term" value="P:L-phenylalanine biosynthetic process"/>
    <property type="evidence" value="ECO:0007669"/>
    <property type="project" value="InterPro"/>
</dbReference>